<evidence type="ECO:0000313" key="2">
    <source>
        <dbReference type="Proteomes" id="UP000789396"/>
    </source>
</evidence>
<protein>
    <submittedName>
        <fullName evidence="1">15722_t:CDS:1</fullName>
    </submittedName>
</protein>
<gene>
    <name evidence="1" type="ORF">RFULGI_LOCUS13849</name>
</gene>
<sequence length="45" mass="5006">SINVNDCQLGSSDAWMIVDGKIGRNECGNIFEERFSGEVKSDKQE</sequence>
<comment type="caution">
    <text evidence="1">The sequence shown here is derived from an EMBL/GenBank/DDBJ whole genome shotgun (WGS) entry which is preliminary data.</text>
</comment>
<keyword evidence="2" id="KW-1185">Reference proteome</keyword>
<evidence type="ECO:0000313" key="1">
    <source>
        <dbReference type="EMBL" id="CAG8754554.1"/>
    </source>
</evidence>
<organism evidence="1 2">
    <name type="scientific">Racocetra fulgida</name>
    <dbReference type="NCBI Taxonomy" id="60492"/>
    <lineage>
        <taxon>Eukaryota</taxon>
        <taxon>Fungi</taxon>
        <taxon>Fungi incertae sedis</taxon>
        <taxon>Mucoromycota</taxon>
        <taxon>Glomeromycotina</taxon>
        <taxon>Glomeromycetes</taxon>
        <taxon>Diversisporales</taxon>
        <taxon>Gigasporaceae</taxon>
        <taxon>Racocetra</taxon>
    </lineage>
</organism>
<name>A0A9N9NRJ0_9GLOM</name>
<feature type="non-terminal residue" evidence="1">
    <location>
        <position position="45"/>
    </location>
</feature>
<dbReference type="EMBL" id="CAJVPZ010037917">
    <property type="protein sequence ID" value="CAG8754554.1"/>
    <property type="molecule type" value="Genomic_DNA"/>
</dbReference>
<proteinExistence type="predicted"/>
<dbReference type="AlphaFoldDB" id="A0A9N9NRJ0"/>
<dbReference type="Proteomes" id="UP000789396">
    <property type="component" value="Unassembled WGS sequence"/>
</dbReference>
<accession>A0A9N9NRJ0</accession>
<feature type="non-terminal residue" evidence="1">
    <location>
        <position position="1"/>
    </location>
</feature>
<reference evidence="1" key="1">
    <citation type="submission" date="2021-06" db="EMBL/GenBank/DDBJ databases">
        <authorList>
            <person name="Kallberg Y."/>
            <person name="Tangrot J."/>
            <person name="Rosling A."/>
        </authorList>
    </citation>
    <scope>NUCLEOTIDE SEQUENCE</scope>
    <source>
        <strain evidence="1">IN212</strain>
    </source>
</reference>